<name>A0A0V8LX46_9CHLR</name>
<dbReference type="GO" id="GO:0003676">
    <property type="term" value="F:nucleic acid binding"/>
    <property type="evidence" value="ECO:0007669"/>
    <property type="project" value="InterPro"/>
</dbReference>
<dbReference type="NCBIfam" id="TIGR03817">
    <property type="entry name" value="DECH_helic"/>
    <property type="match status" value="1"/>
</dbReference>
<dbReference type="OrthoDB" id="9774462at2"/>
<dbReference type="SMART" id="SM00487">
    <property type="entry name" value="DEXDc"/>
    <property type="match status" value="1"/>
</dbReference>
<keyword evidence="2" id="KW-0067">ATP-binding</keyword>
<keyword evidence="1" id="KW-0547">Nucleotide-binding</keyword>
<evidence type="ECO:0000313" key="6">
    <source>
        <dbReference type="Proteomes" id="UP000053577"/>
    </source>
</evidence>
<dbReference type="Pfam" id="PF09369">
    <property type="entry name" value="MZB"/>
    <property type="match status" value="1"/>
</dbReference>
<evidence type="ECO:0000256" key="2">
    <source>
        <dbReference type="ARBA" id="ARBA00022840"/>
    </source>
</evidence>
<dbReference type="CDD" id="cd18797">
    <property type="entry name" value="SF2_C_Hrq"/>
    <property type="match status" value="1"/>
</dbReference>
<dbReference type="InterPro" id="IPR014001">
    <property type="entry name" value="Helicase_ATP-bd"/>
</dbReference>
<feature type="domain" description="Helicase ATP-binding" evidence="3">
    <location>
        <begin position="64"/>
        <end position="245"/>
    </location>
</feature>
<dbReference type="GO" id="GO:0036297">
    <property type="term" value="P:interstrand cross-link repair"/>
    <property type="evidence" value="ECO:0007669"/>
    <property type="project" value="TreeGrafter"/>
</dbReference>
<dbReference type="InterPro" id="IPR011545">
    <property type="entry name" value="DEAD/DEAH_box_helicase_dom"/>
</dbReference>
<reference evidence="5 6" key="1">
    <citation type="journal article" date="2015" name="Sci. Rep.">
        <title>A comparative genomics and reductive dehalogenase gene transcription study of two chloroethene-respiring bacteria, Dehalococcoides mccartyi strains MB and 11a.</title>
        <authorList>
            <person name="Low A."/>
            <person name="Shen Z."/>
            <person name="Cheng D."/>
            <person name="Rogers M.J."/>
            <person name="Lee P.K."/>
            <person name="He J."/>
        </authorList>
    </citation>
    <scope>NUCLEOTIDE SEQUENCE [LARGE SCALE GENOMIC DNA]</scope>
    <source>
        <strain evidence="5 6">MB</strain>
    </source>
</reference>
<dbReference type="Pfam" id="PF00271">
    <property type="entry name" value="Helicase_C"/>
    <property type="match status" value="1"/>
</dbReference>
<dbReference type="GO" id="GO:0005524">
    <property type="term" value="F:ATP binding"/>
    <property type="evidence" value="ECO:0007669"/>
    <property type="project" value="UniProtKB-KW"/>
</dbReference>
<dbReference type="InterPro" id="IPR027417">
    <property type="entry name" value="P-loop_NTPase"/>
</dbReference>
<dbReference type="PROSITE" id="PS51192">
    <property type="entry name" value="HELICASE_ATP_BIND_1"/>
    <property type="match status" value="1"/>
</dbReference>
<dbReference type="EMBL" id="JGYD01000029">
    <property type="protein sequence ID" value="KSV16095.1"/>
    <property type="molecule type" value="Genomic_DNA"/>
</dbReference>
<dbReference type="PATRIC" id="fig|61435.5.peg.1651"/>
<dbReference type="AlphaFoldDB" id="A0A0V8LX46"/>
<feature type="domain" description="Helicase C-terminal" evidence="4">
    <location>
        <begin position="282"/>
        <end position="434"/>
    </location>
</feature>
<evidence type="ECO:0000259" key="4">
    <source>
        <dbReference type="PROSITE" id="PS51194"/>
    </source>
</evidence>
<dbReference type="InterPro" id="IPR001650">
    <property type="entry name" value="Helicase_C-like"/>
</dbReference>
<dbReference type="Pfam" id="PF22982">
    <property type="entry name" value="WHD_HRQ1"/>
    <property type="match status" value="1"/>
</dbReference>
<dbReference type="GO" id="GO:0006289">
    <property type="term" value="P:nucleotide-excision repair"/>
    <property type="evidence" value="ECO:0007669"/>
    <property type="project" value="TreeGrafter"/>
</dbReference>
<dbReference type="CDD" id="cd17923">
    <property type="entry name" value="DEXHc_Hrq1-like"/>
    <property type="match status" value="1"/>
</dbReference>
<dbReference type="InterPro" id="IPR018973">
    <property type="entry name" value="MZB"/>
</dbReference>
<accession>A0A0V8LX46</accession>
<keyword evidence="5" id="KW-0378">Hydrolase</keyword>
<gene>
    <name evidence="5" type="ORF">DA01_08400</name>
</gene>
<dbReference type="Pfam" id="PF00270">
    <property type="entry name" value="DEAD"/>
    <property type="match status" value="1"/>
</dbReference>
<proteinExistence type="predicted"/>
<keyword evidence="5" id="KW-0347">Helicase</keyword>
<sequence length="764" mass="85053">METTEFLAYIASLPDYQEQIAHIERLPYRPAEYARTDAPLLPRIDARLRKKRILPLYTHQANAINLSRQGKNIIVATPAASGKSLCYNLPVLEKLLSDPNARALYLYPAKALAQDQLRSLKSLAVPSLLADEEIAVYDGDTPGNSRADIRLKARIILSNPDMLHVSILPSHQKWGRFLRHLEYVVIDEAHIYRGVFGSHLANIIRRLRRLCRYYGSSPQFILSSATIASPGVHAQSLTGLPFSVVDNDGSPRSEKDFVFWNPPIIDPANGIRHSANSESSFLLSELVSHEIRTLDFTRTKRLTELIYKYSRDRLIAIKPEFADLIKPYRGGYTAEDRRKIEKELFSGRLLGAVSTNALELGIDIGDLGATILTGFPGSISSTFQQAGRSGRRCGHSISFLLGLDNPLDQYYMNNPEKLFNSGFEGTFINPENPYIYRVHLLCAAWEMPINASETDMFGENLIEELDTLAQERVLNKRRDNYYLSADISYPAGDISIRSASGKDFCLIDAESGQIIETLDFQTAFLQAYPGAVYLHQGESYLVSRFDLNSQIALLEKKKLDYYTVTRDLTEISIIEVLKNKLVGDISVYLGKVDVTLTVTGYRRKAQFTEQVLSEEQLDLPPQTFPTIAVWFKLPSDLVSAMEKTKMDFHGAIHAAEHALIGLLPLFALCDRGDIGGVSTPLHLDTGTPAIFIYDGHPGGVGIAEKGYEVINDLWEAARNVIEKCTCIDGCPSCVQSPKCGNNNKPLDKNGAKAVLERCLGKACL</sequence>
<dbReference type="PROSITE" id="PS51194">
    <property type="entry name" value="HELICASE_CTER"/>
    <property type="match status" value="1"/>
</dbReference>
<dbReference type="PANTHER" id="PTHR47957">
    <property type="entry name" value="ATP-DEPENDENT HELICASE HRQ1"/>
    <property type="match status" value="1"/>
</dbReference>
<dbReference type="InterPro" id="IPR022307">
    <property type="entry name" value="Helicase_put_actinobac"/>
</dbReference>
<dbReference type="SUPFAM" id="SSF52540">
    <property type="entry name" value="P-loop containing nucleoside triphosphate hydrolases"/>
    <property type="match status" value="1"/>
</dbReference>
<dbReference type="PANTHER" id="PTHR47957:SF3">
    <property type="entry name" value="ATP-DEPENDENT HELICASE HRQ1"/>
    <property type="match status" value="1"/>
</dbReference>
<dbReference type="RefSeq" id="WP_058292976.1">
    <property type="nucleotide sequence ID" value="NZ_JGYD01000029.1"/>
</dbReference>
<dbReference type="GO" id="GO:0043138">
    <property type="term" value="F:3'-5' DNA helicase activity"/>
    <property type="evidence" value="ECO:0007669"/>
    <property type="project" value="TreeGrafter"/>
</dbReference>
<dbReference type="InterPro" id="IPR055227">
    <property type="entry name" value="HRQ1_WHD"/>
</dbReference>
<dbReference type="SMART" id="SM00490">
    <property type="entry name" value="HELICc"/>
    <property type="match status" value="1"/>
</dbReference>
<comment type="caution">
    <text evidence="5">The sequence shown here is derived from an EMBL/GenBank/DDBJ whole genome shotgun (WGS) entry which is preliminary data.</text>
</comment>
<dbReference type="Proteomes" id="UP000053577">
    <property type="component" value="Unassembled WGS sequence"/>
</dbReference>
<evidence type="ECO:0000256" key="1">
    <source>
        <dbReference type="ARBA" id="ARBA00022741"/>
    </source>
</evidence>
<organism evidence="5 6">
    <name type="scientific">Dehalococcoides mccartyi</name>
    <dbReference type="NCBI Taxonomy" id="61435"/>
    <lineage>
        <taxon>Bacteria</taxon>
        <taxon>Bacillati</taxon>
        <taxon>Chloroflexota</taxon>
        <taxon>Dehalococcoidia</taxon>
        <taxon>Dehalococcoidales</taxon>
        <taxon>Dehalococcoidaceae</taxon>
        <taxon>Dehalococcoides</taxon>
    </lineage>
</organism>
<protein>
    <submittedName>
        <fullName evidence="5">DEAD/DEAH box helicase</fullName>
    </submittedName>
</protein>
<evidence type="ECO:0000259" key="3">
    <source>
        <dbReference type="PROSITE" id="PS51192"/>
    </source>
</evidence>
<evidence type="ECO:0000313" key="5">
    <source>
        <dbReference type="EMBL" id="KSV16095.1"/>
    </source>
</evidence>
<dbReference type="Gene3D" id="3.40.50.300">
    <property type="entry name" value="P-loop containing nucleotide triphosphate hydrolases"/>
    <property type="match status" value="2"/>
</dbReference>